<dbReference type="Gene3D" id="1.10.287.130">
    <property type="match status" value="1"/>
</dbReference>
<dbReference type="OrthoDB" id="9809766at2"/>
<dbReference type="CDD" id="cd00082">
    <property type="entry name" value="HisKA"/>
    <property type="match status" value="1"/>
</dbReference>
<dbReference type="InterPro" id="IPR003594">
    <property type="entry name" value="HATPase_dom"/>
</dbReference>
<protein>
    <recommendedName>
        <fullName evidence="3">histidine kinase</fullName>
        <ecNumber evidence="3">2.7.13.3</ecNumber>
    </recommendedName>
</protein>
<gene>
    <name evidence="16" type="ORF">EGC77_04340</name>
    <name evidence="15" type="ORF">EGC80_20670</name>
</gene>
<accession>A0A3N4E9K6</accession>
<keyword evidence="8 16" id="KW-0418">Kinase</keyword>
<dbReference type="KEGG" id="spsr:EGC80_20670"/>
<keyword evidence="9" id="KW-0067">ATP-binding</keyword>
<proteinExistence type="predicted"/>
<keyword evidence="7" id="KW-0547">Nucleotide-binding</keyword>
<keyword evidence="5" id="KW-0808">Transferase</keyword>
<dbReference type="EC" id="2.7.13.3" evidence="3"/>
<dbReference type="SUPFAM" id="SSF55874">
    <property type="entry name" value="ATPase domain of HSP90 chaperone/DNA topoisomerase II/histidine kinase"/>
    <property type="match status" value="1"/>
</dbReference>
<dbReference type="SMART" id="SM00387">
    <property type="entry name" value="HATPase_c"/>
    <property type="match status" value="1"/>
</dbReference>
<keyword evidence="12 13" id="KW-0472">Membrane</keyword>
<dbReference type="Proteomes" id="UP000273778">
    <property type="component" value="Chromosome"/>
</dbReference>
<dbReference type="InterPro" id="IPR003661">
    <property type="entry name" value="HisK_dim/P_dom"/>
</dbReference>
<evidence type="ECO:0000256" key="11">
    <source>
        <dbReference type="ARBA" id="ARBA00023012"/>
    </source>
</evidence>
<evidence type="ECO:0000256" key="4">
    <source>
        <dbReference type="ARBA" id="ARBA00022553"/>
    </source>
</evidence>
<dbReference type="PROSITE" id="PS50109">
    <property type="entry name" value="HIS_KIN"/>
    <property type="match status" value="1"/>
</dbReference>
<evidence type="ECO:0000256" key="3">
    <source>
        <dbReference type="ARBA" id="ARBA00012438"/>
    </source>
</evidence>
<evidence type="ECO:0000313" key="16">
    <source>
        <dbReference type="EMBL" id="RPA34895.1"/>
    </source>
</evidence>
<evidence type="ECO:0000256" key="10">
    <source>
        <dbReference type="ARBA" id="ARBA00022989"/>
    </source>
</evidence>
<dbReference type="Pfam" id="PF00512">
    <property type="entry name" value="HisKA"/>
    <property type="match status" value="1"/>
</dbReference>
<evidence type="ECO:0000256" key="2">
    <source>
        <dbReference type="ARBA" id="ARBA00004141"/>
    </source>
</evidence>
<evidence type="ECO:0000256" key="5">
    <source>
        <dbReference type="ARBA" id="ARBA00022679"/>
    </source>
</evidence>
<dbReference type="Gene3D" id="3.30.565.10">
    <property type="entry name" value="Histidine kinase-like ATPase, C-terminal domain"/>
    <property type="match status" value="1"/>
</dbReference>
<evidence type="ECO:0000313" key="18">
    <source>
        <dbReference type="Proteomes" id="UP000278855"/>
    </source>
</evidence>
<dbReference type="Proteomes" id="UP000278855">
    <property type="component" value="Unassembled WGS sequence"/>
</dbReference>
<keyword evidence="4" id="KW-0597">Phosphoprotein</keyword>
<feature type="transmembrane region" description="Helical" evidence="13">
    <location>
        <begin position="177"/>
        <end position="195"/>
    </location>
</feature>
<dbReference type="PANTHER" id="PTHR45436:SF14">
    <property type="entry name" value="SENSOR PROTEIN QSEC"/>
    <property type="match status" value="1"/>
</dbReference>
<dbReference type="EMBL" id="CP034073">
    <property type="protein sequence ID" value="AZG37042.1"/>
    <property type="molecule type" value="Genomic_DNA"/>
</dbReference>
<dbReference type="PANTHER" id="PTHR45436">
    <property type="entry name" value="SENSOR HISTIDINE KINASE YKOH"/>
    <property type="match status" value="1"/>
</dbReference>
<evidence type="ECO:0000313" key="15">
    <source>
        <dbReference type="EMBL" id="AZG37042.1"/>
    </source>
</evidence>
<keyword evidence="10 13" id="KW-1133">Transmembrane helix</keyword>
<dbReference type="AlphaFoldDB" id="A0A3N4E9K6"/>
<reference evidence="16" key="3">
    <citation type="submission" date="2018-11" db="EMBL/GenBank/DDBJ databases">
        <authorList>
            <person name="Hwang Y.J."/>
            <person name="Hwang C.Y."/>
        </authorList>
    </citation>
    <scope>NUCLEOTIDE SEQUENCE</scope>
    <source>
        <strain evidence="16">R106</strain>
    </source>
</reference>
<dbReference type="SUPFAM" id="SSF47384">
    <property type="entry name" value="Homodimeric domain of signal transducing histidine kinase"/>
    <property type="match status" value="1"/>
</dbReference>
<dbReference type="PRINTS" id="PR00344">
    <property type="entry name" value="BCTRLSENSOR"/>
</dbReference>
<comment type="catalytic activity">
    <reaction evidence="1">
        <text>ATP + protein L-histidine = ADP + protein N-phospho-L-histidine.</text>
        <dbReference type="EC" id="2.7.13.3"/>
    </reaction>
</comment>
<comment type="subcellular location">
    <subcellularLocation>
        <location evidence="2">Membrane</location>
        <topology evidence="2">Multi-pass membrane protein</topology>
    </subcellularLocation>
</comment>
<dbReference type="InterPro" id="IPR004358">
    <property type="entry name" value="Sig_transdc_His_kin-like_C"/>
</dbReference>
<dbReference type="RefSeq" id="WP_124011982.1">
    <property type="nucleotide sequence ID" value="NZ_JAKIKZ010000006.1"/>
</dbReference>
<evidence type="ECO:0000256" key="8">
    <source>
        <dbReference type="ARBA" id="ARBA00022777"/>
    </source>
</evidence>
<evidence type="ECO:0000256" key="12">
    <source>
        <dbReference type="ARBA" id="ARBA00023136"/>
    </source>
</evidence>
<dbReference type="InterPro" id="IPR036890">
    <property type="entry name" value="HATPase_C_sf"/>
</dbReference>
<keyword evidence="11" id="KW-0902">Two-component regulatory system</keyword>
<keyword evidence="6 13" id="KW-0812">Transmembrane</keyword>
<dbReference type="SMART" id="SM00388">
    <property type="entry name" value="HisKA"/>
    <property type="match status" value="1"/>
</dbReference>
<reference evidence="18" key="2">
    <citation type="submission" date="2018-11" db="EMBL/GenBank/DDBJ databases">
        <title>Shewanella sp. R106.</title>
        <authorList>
            <person name="Hwang Y.J."/>
            <person name="Hwang C.Y."/>
        </authorList>
    </citation>
    <scope>NUCLEOTIDE SEQUENCE [LARGE SCALE GENOMIC DNA]</scope>
    <source>
        <strain evidence="18">R106</strain>
    </source>
</reference>
<dbReference type="InterPro" id="IPR036097">
    <property type="entry name" value="HisK_dim/P_sf"/>
</dbReference>
<dbReference type="InterPro" id="IPR005467">
    <property type="entry name" value="His_kinase_dom"/>
</dbReference>
<evidence type="ECO:0000256" key="6">
    <source>
        <dbReference type="ARBA" id="ARBA00022692"/>
    </source>
</evidence>
<dbReference type="Pfam" id="PF02518">
    <property type="entry name" value="HATPase_c"/>
    <property type="match status" value="1"/>
</dbReference>
<keyword evidence="17" id="KW-1185">Reference proteome</keyword>
<evidence type="ECO:0000256" key="9">
    <source>
        <dbReference type="ARBA" id="ARBA00022840"/>
    </source>
</evidence>
<dbReference type="EMBL" id="RKKB01000001">
    <property type="protein sequence ID" value="RPA34895.1"/>
    <property type="molecule type" value="Genomic_DNA"/>
</dbReference>
<dbReference type="InterPro" id="IPR050428">
    <property type="entry name" value="TCS_sensor_his_kinase"/>
</dbReference>
<dbReference type="GO" id="GO:0005524">
    <property type="term" value="F:ATP binding"/>
    <property type="evidence" value="ECO:0007669"/>
    <property type="project" value="UniProtKB-KW"/>
</dbReference>
<evidence type="ECO:0000256" key="13">
    <source>
        <dbReference type="SAM" id="Phobius"/>
    </source>
</evidence>
<evidence type="ECO:0000256" key="1">
    <source>
        <dbReference type="ARBA" id="ARBA00000085"/>
    </source>
</evidence>
<evidence type="ECO:0000313" key="17">
    <source>
        <dbReference type="Proteomes" id="UP000273778"/>
    </source>
</evidence>
<sequence>MFSLRLLSSLLMLVGIILTVTFSSLLSTRDSIYEVEELFDAQMVQTAKMLEQFYVDQLTEEQLAQLISAPILFHVDDSNIETFADQTNPETLSYEHKLSFQLLSATGALLAYSDSSGKQLLTGFTPGYAIKIIQGDKWHVYSLFSKPNQVWIVTAQRDDVRQELVSLIISNTWRSPLIITPIIMFFMLLLTYYLFKPVKLLERHIDNRAVQDLTPIDIKLPKELISTQYALNSYLLRIADTMIRERRFSADAAHELKTPLAIIKLHSDGLRDVLTGADDAVQQEALPYIQAMSEGVNRISHTVEQLLLLSRVDAIEALNITDCKLQNIMENVINQLLHVIADYEWHIVIPPEMTINADQFYLELVLKNIIENACKYSPLESLIAIKVSEDDQQTMVCVMDQGRGMSDEEINLAKNRFYRVDENASQGAGLGLFICQHIISLHHGELTFNRVEPHGLNVCIVLPHAHTQV</sequence>
<name>A0A3N4E9K6_9GAMM</name>
<feature type="domain" description="Histidine kinase" evidence="14">
    <location>
        <begin position="251"/>
        <end position="466"/>
    </location>
</feature>
<evidence type="ECO:0000256" key="7">
    <source>
        <dbReference type="ARBA" id="ARBA00022741"/>
    </source>
</evidence>
<organism evidence="16 18">
    <name type="scientific">Shewanella psychromarinicola</name>
    <dbReference type="NCBI Taxonomy" id="2487742"/>
    <lineage>
        <taxon>Bacteria</taxon>
        <taxon>Pseudomonadati</taxon>
        <taxon>Pseudomonadota</taxon>
        <taxon>Gammaproteobacteria</taxon>
        <taxon>Alteromonadales</taxon>
        <taxon>Shewanellaceae</taxon>
        <taxon>Shewanella</taxon>
    </lineage>
</organism>
<reference evidence="15 17" key="1">
    <citation type="submission" date="2018-11" db="EMBL/GenBank/DDBJ databases">
        <title>Shewanella sp. M2.</title>
        <authorList>
            <person name="Hwang Y.J."/>
            <person name="Hwang C.Y."/>
        </authorList>
    </citation>
    <scope>NUCLEOTIDE SEQUENCE [LARGE SCALE GENOMIC DNA]</scope>
    <source>
        <strain evidence="15 17">M2</strain>
    </source>
</reference>
<dbReference type="GO" id="GO:0005886">
    <property type="term" value="C:plasma membrane"/>
    <property type="evidence" value="ECO:0007669"/>
    <property type="project" value="TreeGrafter"/>
</dbReference>
<evidence type="ECO:0000259" key="14">
    <source>
        <dbReference type="PROSITE" id="PS50109"/>
    </source>
</evidence>
<dbReference type="GO" id="GO:0000155">
    <property type="term" value="F:phosphorelay sensor kinase activity"/>
    <property type="evidence" value="ECO:0007669"/>
    <property type="project" value="InterPro"/>
</dbReference>